<evidence type="ECO:0000256" key="1">
    <source>
        <dbReference type="ARBA" id="ARBA00022559"/>
    </source>
</evidence>
<dbReference type="GO" id="GO:0005737">
    <property type="term" value="C:cytoplasm"/>
    <property type="evidence" value="ECO:0007669"/>
    <property type="project" value="TreeGrafter"/>
</dbReference>
<dbReference type="EMBL" id="FNAG01000001">
    <property type="protein sequence ID" value="SDD17015.1"/>
    <property type="molecule type" value="Genomic_DNA"/>
</dbReference>
<gene>
    <name evidence="8" type="ORF">SAMN04488509_101543</name>
</gene>
<sequence>MSIQIGDSIPEATLNLLRDGVQAVTTSDIFKGKKVVLFSVPGAFTPTCSAKHLPGYVEKFEEFQRRGIDVACMAVNDAFVMGAWGKSQNTPDGLMMLADGNGAFTQALGLELDATAFGMGLRSKRFALYAEDGVVKLLHVEAPGEFKVSSAESILAALEA</sequence>
<feature type="domain" description="Thioredoxin" evidence="7">
    <location>
        <begin position="3"/>
        <end position="160"/>
    </location>
</feature>
<protein>
    <recommendedName>
        <fullName evidence="6">Glutathione-dependent peroxiredoxin</fullName>
        <ecNumber evidence="6">1.11.1.27</ecNumber>
    </recommendedName>
</protein>
<evidence type="ECO:0000256" key="2">
    <source>
        <dbReference type="ARBA" id="ARBA00022862"/>
    </source>
</evidence>
<evidence type="ECO:0000313" key="8">
    <source>
        <dbReference type="EMBL" id="SDD17015.1"/>
    </source>
</evidence>
<keyword evidence="1 6" id="KW-0575">Peroxidase</keyword>
<dbReference type="Gene3D" id="3.40.30.10">
    <property type="entry name" value="Glutaredoxin"/>
    <property type="match status" value="1"/>
</dbReference>
<dbReference type="GO" id="GO:0045454">
    <property type="term" value="P:cell redox homeostasis"/>
    <property type="evidence" value="ECO:0007669"/>
    <property type="project" value="TreeGrafter"/>
</dbReference>
<feature type="active site" description="Cysteine sulfenic acid (-SOH) intermediate" evidence="5">
    <location>
        <position position="48"/>
    </location>
</feature>
<dbReference type="RefSeq" id="WP_091238505.1">
    <property type="nucleotide sequence ID" value="NZ_FNAG01000001.1"/>
</dbReference>
<dbReference type="Proteomes" id="UP000199603">
    <property type="component" value="Unassembled WGS sequence"/>
</dbReference>
<dbReference type="GO" id="GO:0034599">
    <property type="term" value="P:cellular response to oxidative stress"/>
    <property type="evidence" value="ECO:0007669"/>
    <property type="project" value="InterPro"/>
</dbReference>
<evidence type="ECO:0000259" key="7">
    <source>
        <dbReference type="PROSITE" id="PS51352"/>
    </source>
</evidence>
<keyword evidence="9" id="KW-1185">Reference proteome</keyword>
<evidence type="ECO:0000256" key="4">
    <source>
        <dbReference type="ARBA" id="ARBA00023284"/>
    </source>
</evidence>
<name>A0A1G6SLK5_9GAMM</name>
<dbReference type="STRING" id="265719.SAMN04488509_101543"/>
<keyword evidence="2 6" id="KW-0049">Antioxidant</keyword>
<dbReference type="InterPro" id="IPR036249">
    <property type="entry name" value="Thioredoxin-like_sf"/>
</dbReference>
<dbReference type="InterPro" id="IPR013766">
    <property type="entry name" value="Thioredoxin_domain"/>
</dbReference>
<dbReference type="PANTHER" id="PTHR10430:SF16">
    <property type="entry name" value="PEROXIREDOXIN-5, MITOCHONDRIAL"/>
    <property type="match status" value="1"/>
</dbReference>
<comment type="catalytic activity">
    <reaction evidence="6">
        <text>a hydroperoxide + 2 glutathione = an alcohol + glutathione disulfide + H2O</text>
        <dbReference type="Rhea" id="RHEA:62632"/>
        <dbReference type="ChEBI" id="CHEBI:15377"/>
        <dbReference type="ChEBI" id="CHEBI:30879"/>
        <dbReference type="ChEBI" id="CHEBI:35924"/>
        <dbReference type="ChEBI" id="CHEBI:57925"/>
        <dbReference type="ChEBI" id="CHEBI:58297"/>
        <dbReference type="EC" id="1.11.1.27"/>
    </reaction>
</comment>
<reference evidence="8 9" key="1">
    <citation type="submission" date="2016-10" db="EMBL/GenBank/DDBJ databases">
        <authorList>
            <person name="de Groot N.N."/>
        </authorList>
    </citation>
    <scope>NUCLEOTIDE SEQUENCE [LARGE SCALE GENOMIC DNA]</scope>
    <source>
        <strain evidence="8 9">DSM 16957</strain>
    </source>
</reference>
<dbReference type="InterPro" id="IPR037944">
    <property type="entry name" value="PRX5-like"/>
</dbReference>
<dbReference type="CDD" id="cd03013">
    <property type="entry name" value="PRX5_like"/>
    <property type="match status" value="1"/>
</dbReference>
<dbReference type="AlphaFoldDB" id="A0A1G6SLK5"/>
<dbReference type="EC" id="1.11.1.27" evidence="6"/>
<dbReference type="PROSITE" id="PS51352">
    <property type="entry name" value="THIOREDOXIN_2"/>
    <property type="match status" value="1"/>
</dbReference>
<dbReference type="PANTHER" id="PTHR10430">
    <property type="entry name" value="PEROXIREDOXIN"/>
    <property type="match status" value="1"/>
</dbReference>
<dbReference type="GO" id="GO:0008379">
    <property type="term" value="F:thioredoxin peroxidase activity"/>
    <property type="evidence" value="ECO:0007669"/>
    <property type="project" value="InterPro"/>
</dbReference>
<accession>A0A1G6SLK5</accession>
<dbReference type="SUPFAM" id="SSF52833">
    <property type="entry name" value="Thioredoxin-like"/>
    <property type="match status" value="1"/>
</dbReference>
<dbReference type="Pfam" id="PF08534">
    <property type="entry name" value="Redoxin"/>
    <property type="match status" value="1"/>
</dbReference>
<dbReference type="FunFam" id="3.40.30.10:FF:000020">
    <property type="entry name" value="Peroxiredoxin"/>
    <property type="match status" value="1"/>
</dbReference>
<dbReference type="OrthoDB" id="9800621at2"/>
<dbReference type="GO" id="GO:0042744">
    <property type="term" value="P:hydrogen peroxide catabolic process"/>
    <property type="evidence" value="ECO:0007669"/>
    <property type="project" value="TreeGrafter"/>
</dbReference>
<evidence type="ECO:0000256" key="5">
    <source>
        <dbReference type="PIRSR" id="PIRSR637944-1"/>
    </source>
</evidence>
<evidence type="ECO:0000256" key="3">
    <source>
        <dbReference type="ARBA" id="ARBA00023002"/>
    </source>
</evidence>
<keyword evidence="4 6" id="KW-0676">Redox-active center</keyword>
<organism evidence="8 9">
    <name type="scientific">Aquimonas voraii</name>
    <dbReference type="NCBI Taxonomy" id="265719"/>
    <lineage>
        <taxon>Bacteria</taxon>
        <taxon>Pseudomonadati</taxon>
        <taxon>Pseudomonadota</taxon>
        <taxon>Gammaproteobacteria</taxon>
        <taxon>Lysobacterales</taxon>
        <taxon>Lysobacteraceae</taxon>
        <taxon>Aquimonas</taxon>
    </lineage>
</organism>
<evidence type="ECO:0000256" key="6">
    <source>
        <dbReference type="RuleBase" id="RU366011"/>
    </source>
</evidence>
<keyword evidence="3 6" id="KW-0560">Oxidoreductase</keyword>
<dbReference type="InterPro" id="IPR013740">
    <property type="entry name" value="Redoxin"/>
</dbReference>
<evidence type="ECO:0000313" key="9">
    <source>
        <dbReference type="Proteomes" id="UP000199603"/>
    </source>
</evidence>
<comment type="function">
    <text evidence="6">Thiol-specific peroxidase that catalyzes the reduction of hydrogen peroxide and organic hydroperoxides to water and alcohols, respectively. Plays a role in cell protection against oxidative stress by detoxifying peroxides.</text>
</comment>
<comment type="similarity">
    <text evidence="6">Belongs to the peroxiredoxin family. Prx5 subfamily.</text>
</comment>
<proteinExistence type="inferred from homology"/>